<evidence type="ECO:0000313" key="2">
    <source>
        <dbReference type="Proteomes" id="UP000827724"/>
    </source>
</evidence>
<dbReference type="EMBL" id="JAIWOZ010000006">
    <property type="protein sequence ID" value="KAH6603926.1"/>
    <property type="molecule type" value="Genomic_DNA"/>
</dbReference>
<comment type="caution">
    <text evidence="1">The sequence shown here is derived from an EMBL/GenBank/DDBJ whole genome shotgun (WGS) entry which is preliminary data.</text>
</comment>
<gene>
    <name evidence="1" type="ORF">Trco_007372</name>
</gene>
<accession>A0A9P8QE96</accession>
<keyword evidence="2" id="KW-1185">Reference proteome</keyword>
<dbReference type="AlphaFoldDB" id="A0A9P8QE96"/>
<evidence type="ECO:0000313" key="1">
    <source>
        <dbReference type="EMBL" id="KAH6603926.1"/>
    </source>
</evidence>
<proteinExistence type="predicted"/>
<name>A0A9P8QE96_9HYPO</name>
<sequence>MIPKSNLAHRLEPARAKGCEIGCSVVVNILFAILPIRRRWFIENIRLITISTALKLRGWDTSPWSKRTTSPSSLFRSENRSWRRACRSGFLAG</sequence>
<organism evidence="1 2">
    <name type="scientific">Trichoderma cornu-damae</name>
    <dbReference type="NCBI Taxonomy" id="654480"/>
    <lineage>
        <taxon>Eukaryota</taxon>
        <taxon>Fungi</taxon>
        <taxon>Dikarya</taxon>
        <taxon>Ascomycota</taxon>
        <taxon>Pezizomycotina</taxon>
        <taxon>Sordariomycetes</taxon>
        <taxon>Hypocreomycetidae</taxon>
        <taxon>Hypocreales</taxon>
        <taxon>Hypocreaceae</taxon>
        <taxon>Trichoderma</taxon>
    </lineage>
</organism>
<dbReference type="Proteomes" id="UP000827724">
    <property type="component" value="Unassembled WGS sequence"/>
</dbReference>
<reference evidence="1" key="1">
    <citation type="submission" date="2021-08" db="EMBL/GenBank/DDBJ databases">
        <title>Chromosome-Level Trichoderma cornu-damae using Hi-C Data.</title>
        <authorList>
            <person name="Kim C.S."/>
        </authorList>
    </citation>
    <scope>NUCLEOTIDE SEQUENCE</scope>
    <source>
        <strain evidence="1">KA19-0412C</strain>
    </source>
</reference>
<protein>
    <submittedName>
        <fullName evidence="1">Uncharacterized protein</fullName>
    </submittedName>
</protein>